<dbReference type="Proteomes" id="UP000315349">
    <property type="component" value="Chromosome"/>
</dbReference>
<evidence type="ECO:0000313" key="2">
    <source>
        <dbReference type="Proteomes" id="UP000315349"/>
    </source>
</evidence>
<dbReference type="RefSeq" id="WP_145300375.1">
    <property type="nucleotide sequence ID" value="NZ_CP036299.1"/>
</dbReference>
<reference evidence="1 2" key="1">
    <citation type="submission" date="2019-02" db="EMBL/GenBank/DDBJ databases">
        <title>Deep-cultivation of Planctomycetes and their phenomic and genomic characterization uncovers novel biology.</title>
        <authorList>
            <person name="Wiegand S."/>
            <person name="Jogler M."/>
            <person name="Boedeker C."/>
            <person name="Pinto D."/>
            <person name="Vollmers J."/>
            <person name="Rivas-Marin E."/>
            <person name="Kohn T."/>
            <person name="Peeters S.H."/>
            <person name="Heuer A."/>
            <person name="Rast P."/>
            <person name="Oberbeckmann S."/>
            <person name="Bunk B."/>
            <person name="Jeske O."/>
            <person name="Meyerdierks A."/>
            <person name="Storesund J.E."/>
            <person name="Kallscheuer N."/>
            <person name="Luecker S."/>
            <person name="Lage O.M."/>
            <person name="Pohl T."/>
            <person name="Merkel B.J."/>
            <person name="Hornburger P."/>
            <person name="Mueller R.-W."/>
            <person name="Bruemmer F."/>
            <person name="Labrenz M."/>
            <person name="Spormann A.M."/>
            <person name="Op den Camp H."/>
            <person name="Overmann J."/>
            <person name="Amann R."/>
            <person name="Jetten M.S.M."/>
            <person name="Mascher T."/>
            <person name="Medema M.H."/>
            <person name="Devos D.P."/>
            <person name="Kaster A.-K."/>
            <person name="Ovreas L."/>
            <person name="Rohde M."/>
            <person name="Galperin M.Y."/>
            <person name="Jogler C."/>
        </authorList>
    </citation>
    <scope>NUCLEOTIDE SEQUENCE [LARGE SCALE GENOMIC DNA]</scope>
    <source>
        <strain evidence="1 2">Spb1</strain>
    </source>
</reference>
<evidence type="ECO:0000313" key="1">
    <source>
        <dbReference type="EMBL" id="QDV30665.1"/>
    </source>
</evidence>
<sequence>MSTELVDQIVRNVLAQLHSRAGSAVRPESTASIDQPVATLSRIHLPPETVASVSPAHPVATSVLKPLVAAPAAASPYASSVTLSEAVITAELLSRQAPGAARVFAPAKSIVTPAAKDWLRDHHVILERGLPPANSMAIPKAAGSAPVGKTSNPSSMAAKWVLGVVSATASVKTLLNSTQTAATVSQVKILGAGAETQEFVSGAIYKAEAHGAILIERSAAKRACDLNRSPAIRAAVVSSLAEVLLTSSDFSPNVYVIDPTLKTFIELRNLVQAIVRTGIPSGTGVAR</sequence>
<dbReference type="AlphaFoldDB" id="A0A518GPW9"/>
<dbReference type="KEGG" id="peh:Spb1_25990"/>
<gene>
    <name evidence="1" type="ORF">Spb1_25990</name>
</gene>
<protein>
    <submittedName>
        <fullName evidence="1">Uncharacterized protein</fullName>
    </submittedName>
</protein>
<proteinExistence type="predicted"/>
<dbReference type="EMBL" id="CP036299">
    <property type="protein sequence ID" value="QDV30665.1"/>
    <property type="molecule type" value="Genomic_DNA"/>
</dbReference>
<keyword evidence="2" id="KW-1185">Reference proteome</keyword>
<accession>A0A518GPW9</accession>
<name>A0A518GPW9_9PLAN</name>
<dbReference type="OrthoDB" id="211605at2"/>
<organism evidence="1 2">
    <name type="scientific">Planctopirus ephydatiae</name>
    <dbReference type="NCBI Taxonomy" id="2528019"/>
    <lineage>
        <taxon>Bacteria</taxon>
        <taxon>Pseudomonadati</taxon>
        <taxon>Planctomycetota</taxon>
        <taxon>Planctomycetia</taxon>
        <taxon>Planctomycetales</taxon>
        <taxon>Planctomycetaceae</taxon>
        <taxon>Planctopirus</taxon>
    </lineage>
</organism>